<dbReference type="AlphaFoldDB" id="A0AAX3IDZ2"/>
<reference evidence="2 3" key="1">
    <citation type="submission" date="2019-05" db="EMBL/GenBank/DDBJ databases">
        <authorList>
            <consortium name="Pathogen Informatics"/>
        </authorList>
    </citation>
    <scope>NUCLEOTIDE SEQUENCE [LARGE SCALE GENOMIC DNA]</scope>
    <source>
        <strain evidence="2 3">NCTC10696</strain>
    </source>
</reference>
<evidence type="ECO:0000313" key="3">
    <source>
        <dbReference type="Proteomes" id="UP000306562"/>
    </source>
</evidence>
<evidence type="ECO:0000256" key="1">
    <source>
        <dbReference type="SAM" id="MobiDB-lite"/>
    </source>
</evidence>
<feature type="region of interest" description="Disordered" evidence="1">
    <location>
        <begin position="24"/>
        <end position="47"/>
    </location>
</feature>
<protein>
    <submittedName>
        <fullName evidence="2">Uncharacterized protein</fullName>
    </submittedName>
</protein>
<accession>A0AAX3IDZ2</accession>
<gene>
    <name evidence="2" type="ORF">NCTC10696_05425</name>
</gene>
<proteinExistence type="predicted"/>
<name>A0AAX3IDZ2_9PSED</name>
<evidence type="ECO:0000313" key="2">
    <source>
        <dbReference type="EMBL" id="VTR05073.1"/>
    </source>
</evidence>
<dbReference type="EMBL" id="LR590482">
    <property type="protein sequence ID" value="VTR05073.1"/>
    <property type="molecule type" value="Genomic_DNA"/>
</dbReference>
<dbReference type="Proteomes" id="UP000306562">
    <property type="component" value="Chromosome"/>
</dbReference>
<organism evidence="2 3">
    <name type="scientific">Pseudomonas synxantha</name>
    <dbReference type="NCBI Taxonomy" id="47883"/>
    <lineage>
        <taxon>Bacteria</taxon>
        <taxon>Pseudomonadati</taxon>
        <taxon>Pseudomonadota</taxon>
        <taxon>Gammaproteobacteria</taxon>
        <taxon>Pseudomonadales</taxon>
        <taxon>Pseudomonadaceae</taxon>
        <taxon>Pseudomonas</taxon>
    </lineage>
</organism>
<sequence>MTADGAEIVRQDVTIQFFAKLSAKRAPSHTASKAAEDCSGDRVEGDT</sequence>
<feature type="compositionally biased region" description="Basic and acidic residues" evidence="1">
    <location>
        <begin position="34"/>
        <end position="47"/>
    </location>
</feature>